<feature type="transmembrane region" description="Helical" evidence="1">
    <location>
        <begin position="42"/>
        <end position="63"/>
    </location>
</feature>
<organism evidence="2 3">
    <name type="scientific">Janthinobacterium svalbardensis</name>
    <dbReference type="NCBI Taxonomy" id="368607"/>
    <lineage>
        <taxon>Bacteria</taxon>
        <taxon>Pseudomonadati</taxon>
        <taxon>Pseudomonadota</taxon>
        <taxon>Betaproteobacteria</taxon>
        <taxon>Burkholderiales</taxon>
        <taxon>Oxalobacteraceae</taxon>
        <taxon>Janthinobacterium</taxon>
    </lineage>
</organism>
<keyword evidence="3" id="KW-1185">Reference proteome</keyword>
<evidence type="ECO:0000256" key="1">
    <source>
        <dbReference type="SAM" id="Phobius"/>
    </source>
</evidence>
<dbReference type="RefSeq" id="WP_096237850.1">
    <property type="nucleotide sequence ID" value="NZ_CP023422.1"/>
</dbReference>
<evidence type="ECO:0000313" key="3">
    <source>
        <dbReference type="Proteomes" id="UP000218437"/>
    </source>
</evidence>
<proteinExistence type="predicted"/>
<sequence>MMKSANMLLFSRVLAAVFGGYALTSGVAVLLSAVLPLSRAEAVLTATLSAFVVYTCAVIWVFAVQDLRRAWLGMLLPAILCGGVGLLLSRGAA</sequence>
<dbReference type="KEGG" id="jsv:CNX70_25555"/>
<dbReference type="AlphaFoldDB" id="A0A290X1X4"/>
<feature type="transmembrane region" description="Helical" evidence="1">
    <location>
        <begin position="70"/>
        <end position="88"/>
    </location>
</feature>
<reference evidence="2 3" key="1">
    <citation type="submission" date="2017-09" db="EMBL/GenBank/DDBJ databases">
        <title>Complete genome sequence of Janthinobacterium svalbardensis PAMC 27463.</title>
        <authorList>
            <person name="Cho Y.-J."/>
            <person name="Cho A."/>
            <person name="Kim O.-S."/>
            <person name="Lee J.-I."/>
        </authorList>
    </citation>
    <scope>NUCLEOTIDE SEQUENCE [LARGE SCALE GENOMIC DNA]</scope>
    <source>
        <strain evidence="2 3">PAMC 27463</strain>
    </source>
</reference>
<accession>A0A290X1X4</accession>
<name>A0A290X1X4_9BURK</name>
<keyword evidence="1" id="KW-0812">Transmembrane</keyword>
<dbReference type="Proteomes" id="UP000218437">
    <property type="component" value="Chromosome"/>
</dbReference>
<protein>
    <recommendedName>
        <fullName evidence="4">Iron transporter</fullName>
    </recommendedName>
</protein>
<dbReference type="EMBL" id="CP023422">
    <property type="protein sequence ID" value="ATD63145.1"/>
    <property type="molecule type" value="Genomic_DNA"/>
</dbReference>
<keyword evidence="1" id="KW-1133">Transmembrane helix</keyword>
<keyword evidence="1" id="KW-0472">Membrane</keyword>
<gene>
    <name evidence="2" type="ORF">CNX70_25555</name>
</gene>
<evidence type="ECO:0000313" key="2">
    <source>
        <dbReference type="EMBL" id="ATD63145.1"/>
    </source>
</evidence>
<evidence type="ECO:0008006" key="4">
    <source>
        <dbReference type="Google" id="ProtNLM"/>
    </source>
</evidence>